<dbReference type="InterPro" id="IPR003833">
    <property type="entry name" value="CT_C_D"/>
</dbReference>
<reference evidence="5 6" key="1">
    <citation type="submission" date="2016-01" db="EMBL/GenBank/DDBJ databases">
        <authorList>
            <person name="Oliw E.H."/>
        </authorList>
    </citation>
    <scope>NUCLEOTIDE SEQUENCE [LARGE SCALE GENOMIC DNA]</scope>
    <source>
        <strain evidence="5 6">Zutra 3-1</strain>
    </source>
</reference>
<keyword evidence="1" id="KW-0547">Nucleotide-binding</keyword>
<evidence type="ECO:0000313" key="6">
    <source>
        <dbReference type="Proteomes" id="UP000191987"/>
    </source>
</evidence>
<evidence type="ECO:0000259" key="4">
    <source>
        <dbReference type="SMART" id="SM00796"/>
    </source>
</evidence>
<sequence length="237" mass="25990">MMVTSMSNLPLKTPHLTPAHLGLPKISMIGNKTFLIEAPGELDLPAQRRIWALTRALKDRPDVLELIPGMTNLLIVLRGTPEDAGRLQDELLDLWQRTAELDLLGKTIEVPTTYGGEHAIDLAAICDYSGLPDKEVVRLHFERTYTVFAVGSAPGFGYLGGLDSRIFMPRKKVPSLRMLKGMVTIGGMQSGISVLTGPNGWNSLGFTEITMFDATAEQPAVLAPGDRVRFLPERIEL</sequence>
<keyword evidence="2" id="KW-0378">Hydrolase</keyword>
<evidence type="ECO:0000256" key="2">
    <source>
        <dbReference type="ARBA" id="ARBA00022801"/>
    </source>
</evidence>
<dbReference type="PANTHER" id="PTHR34698:SF2">
    <property type="entry name" value="5-OXOPROLINASE SUBUNIT B"/>
    <property type="match status" value="1"/>
</dbReference>
<evidence type="ECO:0000256" key="1">
    <source>
        <dbReference type="ARBA" id="ARBA00022741"/>
    </source>
</evidence>
<protein>
    <recommendedName>
        <fullName evidence="4">Carboxyltransferase domain-containing protein</fullName>
    </recommendedName>
</protein>
<keyword evidence="3" id="KW-0067">ATP-binding</keyword>
<dbReference type="SUPFAM" id="SSF160467">
    <property type="entry name" value="PH0987 N-terminal domain-like"/>
    <property type="match status" value="1"/>
</dbReference>
<dbReference type="EMBL" id="FBWG01000028">
    <property type="protein sequence ID" value="CUX43932.1"/>
    <property type="molecule type" value="Genomic_DNA"/>
</dbReference>
<gene>
    <name evidence="5" type="ORF">AGR7C_Lc100389</name>
</gene>
<dbReference type="NCBIfam" id="TIGR00370">
    <property type="entry name" value="5-oxoprolinase subunit PxpB"/>
    <property type="match status" value="1"/>
</dbReference>
<evidence type="ECO:0000313" key="5">
    <source>
        <dbReference type="EMBL" id="CUX43932.1"/>
    </source>
</evidence>
<dbReference type="RefSeq" id="WP_080819631.1">
    <property type="nucleotide sequence ID" value="NZ_LT009749.1"/>
</dbReference>
<dbReference type="AlphaFoldDB" id="A0A1S7QXK6"/>
<dbReference type="GO" id="GO:0005524">
    <property type="term" value="F:ATP binding"/>
    <property type="evidence" value="ECO:0007669"/>
    <property type="project" value="UniProtKB-KW"/>
</dbReference>
<accession>A0A1S7QXK6</accession>
<dbReference type="Gene3D" id="2.40.100.10">
    <property type="entry name" value="Cyclophilin-like"/>
    <property type="match status" value="1"/>
</dbReference>
<feature type="domain" description="Carboxyltransferase" evidence="4">
    <location>
        <begin position="24"/>
        <end position="222"/>
    </location>
</feature>
<dbReference type="Pfam" id="PF02682">
    <property type="entry name" value="CT_C_D"/>
    <property type="match status" value="1"/>
</dbReference>
<dbReference type="Proteomes" id="UP000191987">
    <property type="component" value="Unassembled WGS sequence"/>
</dbReference>
<evidence type="ECO:0000256" key="3">
    <source>
        <dbReference type="ARBA" id="ARBA00022840"/>
    </source>
</evidence>
<dbReference type="SMART" id="SM00796">
    <property type="entry name" value="AHS1"/>
    <property type="match status" value="1"/>
</dbReference>
<dbReference type="SUPFAM" id="SSF50891">
    <property type="entry name" value="Cyclophilin-like"/>
    <property type="match status" value="1"/>
</dbReference>
<name>A0A1S7QXK6_9HYPH</name>
<dbReference type="GO" id="GO:0016787">
    <property type="term" value="F:hydrolase activity"/>
    <property type="evidence" value="ECO:0007669"/>
    <property type="project" value="UniProtKB-KW"/>
</dbReference>
<dbReference type="PANTHER" id="PTHR34698">
    <property type="entry name" value="5-OXOPROLINASE SUBUNIT B"/>
    <property type="match status" value="1"/>
</dbReference>
<proteinExistence type="predicted"/>
<dbReference type="InterPro" id="IPR029000">
    <property type="entry name" value="Cyclophilin-like_dom_sf"/>
</dbReference>
<organism evidence="5 6">
    <name type="scientific">Agrobacterium deltaense Zutra 3/1</name>
    <dbReference type="NCBI Taxonomy" id="1183427"/>
    <lineage>
        <taxon>Bacteria</taxon>
        <taxon>Pseudomonadati</taxon>
        <taxon>Pseudomonadota</taxon>
        <taxon>Alphaproteobacteria</taxon>
        <taxon>Hyphomicrobiales</taxon>
        <taxon>Rhizobiaceae</taxon>
        <taxon>Rhizobium/Agrobacterium group</taxon>
        <taxon>Agrobacterium</taxon>
    </lineage>
</organism>
<dbReference type="InterPro" id="IPR010016">
    <property type="entry name" value="PxpB"/>
</dbReference>